<comment type="cofactor">
    <cofactor evidence="1">
        <name>Fe cation</name>
        <dbReference type="ChEBI" id="CHEBI:24875"/>
    </cofactor>
</comment>
<dbReference type="EC" id="1.14.13.239" evidence="8"/>
<proteinExistence type="predicted"/>
<keyword evidence="3" id="KW-0479">Metal-binding</keyword>
<dbReference type="Pfam" id="PF00848">
    <property type="entry name" value="Ring_hydroxyl_A"/>
    <property type="match status" value="1"/>
</dbReference>
<evidence type="ECO:0000256" key="2">
    <source>
        <dbReference type="ARBA" id="ARBA00022714"/>
    </source>
</evidence>
<evidence type="ECO:0000256" key="5">
    <source>
        <dbReference type="ARBA" id="ARBA00023004"/>
    </source>
</evidence>
<dbReference type="RefSeq" id="WP_354700114.1">
    <property type="nucleotide sequence ID" value="NZ_CP114014.1"/>
</dbReference>
<dbReference type="PANTHER" id="PTHR43756">
    <property type="entry name" value="CHOLINE MONOOXYGENASE, CHLOROPLASTIC"/>
    <property type="match status" value="1"/>
</dbReference>
<dbReference type="InterPro" id="IPR001663">
    <property type="entry name" value="Rng_hydr_dOase-A"/>
</dbReference>
<evidence type="ECO:0000256" key="4">
    <source>
        <dbReference type="ARBA" id="ARBA00023002"/>
    </source>
</evidence>
<name>A0AAU7APE4_9ACTN</name>
<reference evidence="8" key="1">
    <citation type="submission" date="2022-12" db="EMBL/GenBank/DDBJ databases">
        <title>Paraconexibacter alkalitolerans sp. nov. and Baekduia alba sp. nov., isolated from soil and emended description of the genera Paraconexibacter (Chun et al., 2020) and Baekduia (An et al., 2020).</title>
        <authorList>
            <person name="Vieira S."/>
            <person name="Huber K.J."/>
            <person name="Geppert A."/>
            <person name="Wolf J."/>
            <person name="Neumann-Schaal M."/>
            <person name="Muesken M."/>
            <person name="Overmann J."/>
        </authorList>
    </citation>
    <scope>NUCLEOTIDE SEQUENCE</scope>
    <source>
        <strain evidence="8">AEG42_29</strain>
    </source>
</reference>
<keyword evidence="4 8" id="KW-0560">Oxidoreductase</keyword>
<dbReference type="EMBL" id="CP114014">
    <property type="protein sequence ID" value="XAY03558.1"/>
    <property type="molecule type" value="Genomic_DNA"/>
</dbReference>
<dbReference type="Gene3D" id="3.90.380.10">
    <property type="entry name" value="Naphthalene 1,2-dioxygenase Alpha Subunit, Chain A, domain 1"/>
    <property type="match status" value="2"/>
</dbReference>
<dbReference type="InterPro" id="IPR036922">
    <property type="entry name" value="Rieske_2Fe-2S_sf"/>
</dbReference>
<feature type="domain" description="Rieske" evidence="7">
    <location>
        <begin position="57"/>
        <end position="166"/>
    </location>
</feature>
<keyword evidence="5" id="KW-0408">Iron</keyword>
<dbReference type="InterPro" id="IPR015879">
    <property type="entry name" value="Ring_hydroxy_dOase_asu_C_dom"/>
</dbReference>
<dbReference type="GO" id="GO:0051537">
    <property type="term" value="F:2 iron, 2 sulfur cluster binding"/>
    <property type="evidence" value="ECO:0007669"/>
    <property type="project" value="UniProtKB-KW"/>
</dbReference>
<dbReference type="GO" id="GO:0016705">
    <property type="term" value="F:oxidoreductase activity, acting on paired donors, with incorporation or reduction of molecular oxygen"/>
    <property type="evidence" value="ECO:0007669"/>
    <property type="project" value="UniProtKB-ARBA"/>
</dbReference>
<organism evidence="8">
    <name type="scientific">Paraconexibacter sp. AEG42_29</name>
    <dbReference type="NCBI Taxonomy" id="2997339"/>
    <lineage>
        <taxon>Bacteria</taxon>
        <taxon>Bacillati</taxon>
        <taxon>Actinomycetota</taxon>
        <taxon>Thermoleophilia</taxon>
        <taxon>Solirubrobacterales</taxon>
        <taxon>Paraconexibacteraceae</taxon>
        <taxon>Paraconexibacter</taxon>
    </lineage>
</organism>
<keyword evidence="2" id="KW-0001">2Fe-2S</keyword>
<dbReference type="SUPFAM" id="SSF55961">
    <property type="entry name" value="Bet v1-like"/>
    <property type="match status" value="1"/>
</dbReference>
<dbReference type="PANTHER" id="PTHR43756:SF5">
    <property type="entry name" value="CHOLINE MONOOXYGENASE, CHLOROPLASTIC"/>
    <property type="match status" value="1"/>
</dbReference>
<evidence type="ECO:0000259" key="7">
    <source>
        <dbReference type="PROSITE" id="PS51296"/>
    </source>
</evidence>
<dbReference type="GO" id="GO:0005506">
    <property type="term" value="F:iron ion binding"/>
    <property type="evidence" value="ECO:0007669"/>
    <property type="project" value="InterPro"/>
</dbReference>
<evidence type="ECO:0000313" key="8">
    <source>
        <dbReference type="EMBL" id="XAY03558.1"/>
    </source>
</evidence>
<gene>
    <name evidence="8" type="ORF">DSM112329_00377</name>
</gene>
<evidence type="ECO:0000256" key="1">
    <source>
        <dbReference type="ARBA" id="ARBA00001962"/>
    </source>
</evidence>
<protein>
    <submittedName>
        <fullName evidence="8">Carnitine monooxygenase oxygenase subunit</fullName>
        <ecNumber evidence="8">1.14.13.239</ecNumber>
    </submittedName>
</protein>
<dbReference type="SUPFAM" id="SSF50022">
    <property type="entry name" value="ISP domain"/>
    <property type="match status" value="1"/>
</dbReference>
<dbReference type="KEGG" id="parq:DSM112329_00377"/>
<sequence>MHKLEDVPALELRKLVDHLQRSWTDQVDDHLQVDPRIYHDPEVARLERERVFGRAPIAVVHSSELAEPGAFRTVRLPNNEALLIRQKDGSIRAFVNACRHRGALLEEREEGTCVRSRVQCPYHGWSYNIDGSLKSPTHQVSFGEFDQIAAGLVRLPAEERHGFVWVVDRAGAPIDVAGWLGPQMDAILGSYGIETHVCFKYGAFFENANWKVLQDAFLDGYHIQFVHAETAAKMTYTNVLTLEDYARHTRFLSPRKSLGRLLEDRDADDLGDEEIRSNVNISHGLLPNSTLLYLPQPDHFQLLSFFPDPKNTARSRMELRLIVPRVEDSGWEAEKWERIWGKNWKINMDILRDEDFPIARNAQRALESADAGPLTIGRNEVANSVFHRELTRLMQTPLGEEPAR</sequence>
<dbReference type="InterPro" id="IPR017941">
    <property type="entry name" value="Rieske_2Fe-2S"/>
</dbReference>
<dbReference type="Gene3D" id="2.102.10.10">
    <property type="entry name" value="Rieske [2Fe-2S] iron-sulphur domain"/>
    <property type="match status" value="1"/>
</dbReference>
<accession>A0AAU7APE4</accession>
<dbReference type="PRINTS" id="PR00090">
    <property type="entry name" value="RNGDIOXGNASE"/>
</dbReference>
<dbReference type="PROSITE" id="PS51296">
    <property type="entry name" value="RIESKE"/>
    <property type="match status" value="1"/>
</dbReference>
<evidence type="ECO:0000256" key="3">
    <source>
        <dbReference type="ARBA" id="ARBA00022723"/>
    </source>
</evidence>
<dbReference type="GO" id="GO:0004497">
    <property type="term" value="F:monooxygenase activity"/>
    <property type="evidence" value="ECO:0007669"/>
    <property type="project" value="UniProtKB-KW"/>
</dbReference>
<evidence type="ECO:0000256" key="6">
    <source>
        <dbReference type="ARBA" id="ARBA00023014"/>
    </source>
</evidence>
<keyword evidence="8" id="KW-0503">Monooxygenase</keyword>
<dbReference type="CDD" id="cd03469">
    <property type="entry name" value="Rieske_RO_Alpha_N"/>
    <property type="match status" value="1"/>
</dbReference>
<dbReference type="Pfam" id="PF00355">
    <property type="entry name" value="Rieske"/>
    <property type="match status" value="1"/>
</dbReference>
<keyword evidence="6" id="KW-0411">Iron-sulfur</keyword>
<dbReference type="AlphaFoldDB" id="A0AAU7APE4"/>